<dbReference type="PANTHER" id="PTHR46579">
    <property type="entry name" value="F5/8 TYPE C DOMAIN-CONTAINING PROTEIN-RELATED"/>
    <property type="match status" value="1"/>
</dbReference>
<evidence type="ECO:0000256" key="1">
    <source>
        <dbReference type="SAM" id="MobiDB-lite"/>
    </source>
</evidence>
<gene>
    <name evidence="2" type="ORF">MEDL_36397</name>
</gene>
<dbReference type="AlphaFoldDB" id="A0A8S3SRS6"/>
<evidence type="ECO:0000313" key="2">
    <source>
        <dbReference type="EMBL" id="CAG2223083.1"/>
    </source>
</evidence>
<accession>A0A8S3SRS6</accession>
<feature type="compositionally biased region" description="Acidic residues" evidence="1">
    <location>
        <begin position="68"/>
        <end position="86"/>
    </location>
</feature>
<dbReference type="Proteomes" id="UP000683360">
    <property type="component" value="Unassembled WGS sequence"/>
</dbReference>
<dbReference type="Pfam" id="PF02992">
    <property type="entry name" value="Transposase_21"/>
    <property type="match status" value="1"/>
</dbReference>
<dbReference type="EMBL" id="CAJPWZ010001775">
    <property type="protein sequence ID" value="CAG2223083.1"/>
    <property type="molecule type" value="Genomic_DNA"/>
</dbReference>
<sequence length="841" mass="95220">MRHSSARQGLFICTPPCSTDKDKSGSETCIESDNTHGFCDQQHEEFSSSDFESDYSDESSDVASSESDSSESDLDSELSDNVEDEISSGGTEMSVYSEMELNAICLVSYFLRHNSSGIAIQDLLNLLRVLCPDSSQFRDITYEKVMLFAGNTCTHCKAIDYCSICGQRFPENADLFRCDTVGCAGLRYKGKLHAQQSTSRQPRNSFVLADVKKQLQLIFERKGSWTSIQNTKKKIGQNIAHTEITDICDGQFYRSLCQPGQFLNDSNNISALFNTDGIPLYNSSNVKLWPVFLAINELPPSSRFSRENMVLAAIWQGKDKPPFSQYMCAFGEQMCKLYVDGMNIKPFGSNASLDVRLAVFVGTMDLQAKAYVLNMTMHNGEYGCSACEESGTSVRQGKGYARFYPYRSLNDRPVMRDSDNVKYEKGPNATSTRRIKGVCGITGLAAMQWFDVVIGVVPDYMHCVLLGVMKAIMYKLFSPTNSDKPYFIGKDIKKISKRLNGICPPDFIERMPRELEKNYNHFKATELQTFLLFYSLPCLNGYLDDIYLKHLAQLSEGIYLLLGDTITEYDLLKAERLLDSFYEQFPNLYGQGSCGLNVHNIGAHMVFYVRMWGPLWSWSCFAFEDWNAALLQSVHGTGDVTKQCLRMIELQLKMNCLNTDSIAHGETRSYIIKMKKQSKTWSVTPYNERVATAGALKPFTNVDEDEISFILKETGCDSILSFKKALRVQVDNQKLYAEEYNRMKKRICNVVRCKNGQLRQIKYFLICTELNSVLAFAEKIEIHHESFICVEDSHHIIRVNEASGKDIFPVENISEKVFFMKVDGFNYVACMPNSLGHSIFK</sequence>
<organism evidence="2 3">
    <name type="scientific">Mytilus edulis</name>
    <name type="common">Blue mussel</name>
    <dbReference type="NCBI Taxonomy" id="6550"/>
    <lineage>
        <taxon>Eukaryota</taxon>
        <taxon>Metazoa</taxon>
        <taxon>Spiralia</taxon>
        <taxon>Lophotrochozoa</taxon>
        <taxon>Mollusca</taxon>
        <taxon>Bivalvia</taxon>
        <taxon>Autobranchia</taxon>
        <taxon>Pteriomorphia</taxon>
        <taxon>Mytilida</taxon>
        <taxon>Mytiloidea</taxon>
        <taxon>Mytilidae</taxon>
        <taxon>Mytilinae</taxon>
        <taxon>Mytilus</taxon>
    </lineage>
</organism>
<protein>
    <submittedName>
        <fullName evidence="2">Uncharacterized protein</fullName>
    </submittedName>
</protein>
<comment type="caution">
    <text evidence="2">The sequence shown here is derived from an EMBL/GenBank/DDBJ whole genome shotgun (WGS) entry which is preliminary data.</text>
</comment>
<proteinExistence type="predicted"/>
<keyword evidence="3" id="KW-1185">Reference proteome</keyword>
<dbReference type="OrthoDB" id="6063671at2759"/>
<dbReference type="PANTHER" id="PTHR46579:SF1">
    <property type="entry name" value="F5_8 TYPE C DOMAIN-CONTAINING PROTEIN"/>
    <property type="match status" value="1"/>
</dbReference>
<feature type="region of interest" description="Disordered" evidence="1">
    <location>
        <begin position="1"/>
        <end position="87"/>
    </location>
</feature>
<name>A0A8S3SRS6_MYTED</name>
<evidence type="ECO:0000313" key="3">
    <source>
        <dbReference type="Proteomes" id="UP000683360"/>
    </source>
</evidence>
<dbReference type="InterPro" id="IPR004242">
    <property type="entry name" value="Transposase_21"/>
</dbReference>
<reference evidence="2" key="1">
    <citation type="submission" date="2021-03" db="EMBL/GenBank/DDBJ databases">
        <authorList>
            <person name="Bekaert M."/>
        </authorList>
    </citation>
    <scope>NUCLEOTIDE SEQUENCE</scope>
</reference>
<feature type="compositionally biased region" description="Acidic residues" evidence="1">
    <location>
        <begin position="51"/>
        <end position="60"/>
    </location>
</feature>